<dbReference type="GeneID" id="30158062"/>
<dbReference type="SMART" id="SM00066">
    <property type="entry name" value="GAL4"/>
    <property type="match status" value="1"/>
</dbReference>
<evidence type="ECO:0000256" key="3">
    <source>
        <dbReference type="ARBA" id="ARBA00023015"/>
    </source>
</evidence>
<feature type="region of interest" description="Disordered" evidence="6">
    <location>
        <begin position="349"/>
        <end position="398"/>
    </location>
</feature>
<feature type="compositionally biased region" description="Polar residues" evidence="6">
    <location>
        <begin position="369"/>
        <end position="386"/>
    </location>
</feature>
<reference evidence="8 9" key="1">
    <citation type="submission" date="2016-06" db="EMBL/GenBank/DDBJ databases">
        <title>Evolution of pathogenesis and genome organization in the Tremellales.</title>
        <authorList>
            <person name="Cuomo C."/>
            <person name="Litvintseva A."/>
            <person name="Heitman J."/>
            <person name="Chen Y."/>
            <person name="Sun S."/>
            <person name="Springer D."/>
            <person name="Dromer F."/>
            <person name="Young S."/>
            <person name="Zeng Q."/>
            <person name="Chapman S."/>
            <person name="Gujja S."/>
            <person name="Saif S."/>
            <person name="Birren B."/>
        </authorList>
    </citation>
    <scope>NUCLEOTIDE SEQUENCE [LARGE SCALE GENOMIC DNA]</scope>
    <source>
        <strain evidence="8 9">CBS 6039</strain>
    </source>
</reference>
<keyword evidence="5" id="KW-0539">Nucleus</keyword>
<keyword evidence="4" id="KW-0804">Transcription</keyword>
<evidence type="ECO:0000256" key="4">
    <source>
        <dbReference type="ARBA" id="ARBA00023163"/>
    </source>
</evidence>
<dbReference type="GO" id="GO:0000981">
    <property type="term" value="F:DNA-binding transcription factor activity, RNA polymerase II-specific"/>
    <property type="evidence" value="ECO:0007669"/>
    <property type="project" value="InterPro"/>
</dbReference>
<dbReference type="InterPro" id="IPR001138">
    <property type="entry name" value="Zn2Cys6_DnaBD"/>
</dbReference>
<organism evidence="8 9">
    <name type="scientific">Cryptococcus amylolentus CBS 6039</name>
    <dbReference type="NCBI Taxonomy" id="1295533"/>
    <lineage>
        <taxon>Eukaryota</taxon>
        <taxon>Fungi</taxon>
        <taxon>Dikarya</taxon>
        <taxon>Basidiomycota</taxon>
        <taxon>Agaricomycotina</taxon>
        <taxon>Tremellomycetes</taxon>
        <taxon>Tremellales</taxon>
        <taxon>Cryptococcaceae</taxon>
        <taxon>Cryptococcus</taxon>
    </lineage>
</organism>
<name>A0A1E3HDC6_9TREE</name>
<accession>A0A1E3HDC6</accession>
<keyword evidence="2" id="KW-0479">Metal-binding</keyword>
<dbReference type="OrthoDB" id="6486656at2759"/>
<gene>
    <name evidence="8" type="ORF">L202_06753</name>
</gene>
<comment type="subcellular location">
    <subcellularLocation>
        <location evidence="1">Nucleus</location>
    </subcellularLocation>
</comment>
<dbReference type="PANTHER" id="PTHR47338:SF5">
    <property type="entry name" value="ZN(II)2CYS6 TRANSCRIPTION FACTOR (EUROFUNG)"/>
    <property type="match status" value="1"/>
</dbReference>
<dbReference type="GO" id="GO:0005634">
    <property type="term" value="C:nucleus"/>
    <property type="evidence" value="ECO:0007669"/>
    <property type="project" value="UniProtKB-SubCell"/>
</dbReference>
<dbReference type="CDD" id="cd00067">
    <property type="entry name" value="GAL4"/>
    <property type="match status" value="1"/>
</dbReference>
<comment type="caution">
    <text evidence="8">The sequence shown here is derived from an EMBL/GenBank/DDBJ whole genome shotgun (WGS) entry which is preliminary data.</text>
</comment>
<keyword evidence="3" id="KW-0805">Transcription regulation</keyword>
<dbReference type="InterPro" id="IPR050815">
    <property type="entry name" value="TF_fung"/>
</dbReference>
<sequence length="631" mass="65505">MSAYSGFTDPFFAAESAIGDGGLSFLFSPLPSPPPLTQAGEPVEAVEAGVNDLAAQGSPFSTPSPAGSVGSDSAMMAFFSPAPSPSPIADGTTATTIGDENELGDDYNDDFALSPLFSAPPSPSTVPDETTATAIGKVGNDYSEESALSPLFSPPPSPLPVQASASTLARPRSPSLPPIAPTVIPTTKPASEKVYLGLRLPGIRDPTVPAQVGSTQLDKPSEKVHLGLRMPGIRAPAPTCDKPKPKSRYSAHTTTTNIFKATGVQDPGMEKKRHVEACKQRHNKNDDLDFSALASLFTSPAEGAMNDVIDLTLIDSPPSSPSPFAATYTNTTSDDSDVVCLSAPVDTSSVVGQRENSSDKPKTKARSSAHATKSNTIKASGSQSPNGEKKTHAKGCKRKSNSCDYCKRRQIKCDRDEFNACTACLKKGIDCVYNIVPGKRGALKAVQQGVAMGRTVSGSLISGGLPSTPRLSSSPSSNASVAIHTPPRAAPATSTVVVPAYLYAQLASTSSANYDIVAEPSAPVASSGASAPTQLYAAPVATGPEVNLEGEFNFDQFYRDIGLVVPAPEVAPSAPAASSGVSHLFQLPAAPVASGPEVNLEGEFDFDQFYRDIGPAPEVAPEMMWFNDVGC</sequence>
<dbReference type="PROSITE" id="PS00463">
    <property type="entry name" value="ZN2_CY6_FUNGAL_1"/>
    <property type="match status" value="1"/>
</dbReference>
<keyword evidence="9" id="KW-1185">Reference proteome</keyword>
<feature type="region of interest" description="Disordered" evidence="6">
    <location>
        <begin position="232"/>
        <end position="251"/>
    </location>
</feature>
<dbReference type="Proteomes" id="UP000094065">
    <property type="component" value="Unassembled WGS sequence"/>
</dbReference>
<feature type="compositionally biased region" description="Low complexity" evidence="6">
    <location>
        <begin position="463"/>
        <end position="477"/>
    </location>
</feature>
<dbReference type="InterPro" id="IPR036864">
    <property type="entry name" value="Zn2-C6_fun-type_DNA-bd_sf"/>
</dbReference>
<dbReference type="PROSITE" id="PS50048">
    <property type="entry name" value="ZN2_CY6_FUNGAL_2"/>
    <property type="match status" value="1"/>
</dbReference>
<dbReference type="RefSeq" id="XP_018990118.1">
    <property type="nucleotide sequence ID" value="XM_019141311.1"/>
</dbReference>
<dbReference type="Pfam" id="PF00172">
    <property type="entry name" value="Zn_clus"/>
    <property type="match status" value="1"/>
</dbReference>
<dbReference type="EMBL" id="AWGJ01000011">
    <property type="protein sequence ID" value="ODN74337.1"/>
    <property type="molecule type" value="Genomic_DNA"/>
</dbReference>
<dbReference type="SUPFAM" id="SSF57701">
    <property type="entry name" value="Zn2/Cys6 DNA-binding domain"/>
    <property type="match status" value="1"/>
</dbReference>
<evidence type="ECO:0000256" key="2">
    <source>
        <dbReference type="ARBA" id="ARBA00022723"/>
    </source>
</evidence>
<dbReference type="PANTHER" id="PTHR47338">
    <property type="entry name" value="ZN(II)2CYS6 TRANSCRIPTION FACTOR (EUROFUNG)-RELATED"/>
    <property type="match status" value="1"/>
</dbReference>
<feature type="domain" description="Zn(2)-C6 fungal-type" evidence="7">
    <location>
        <begin position="402"/>
        <end position="433"/>
    </location>
</feature>
<dbReference type="Gene3D" id="4.10.240.10">
    <property type="entry name" value="Zn(2)-C6 fungal-type DNA-binding domain"/>
    <property type="match status" value="1"/>
</dbReference>
<evidence type="ECO:0000313" key="8">
    <source>
        <dbReference type="EMBL" id="ODN74337.1"/>
    </source>
</evidence>
<feature type="region of interest" description="Disordered" evidence="6">
    <location>
        <begin position="463"/>
        <end position="482"/>
    </location>
</feature>
<dbReference type="AlphaFoldDB" id="A0A1E3HDC6"/>
<evidence type="ECO:0000256" key="1">
    <source>
        <dbReference type="ARBA" id="ARBA00004123"/>
    </source>
</evidence>
<evidence type="ECO:0000313" key="9">
    <source>
        <dbReference type="Proteomes" id="UP000094065"/>
    </source>
</evidence>
<dbReference type="GO" id="GO:0008270">
    <property type="term" value="F:zinc ion binding"/>
    <property type="evidence" value="ECO:0007669"/>
    <property type="project" value="InterPro"/>
</dbReference>
<evidence type="ECO:0000256" key="5">
    <source>
        <dbReference type="ARBA" id="ARBA00023242"/>
    </source>
</evidence>
<proteinExistence type="predicted"/>
<evidence type="ECO:0000259" key="7">
    <source>
        <dbReference type="PROSITE" id="PS50048"/>
    </source>
</evidence>
<evidence type="ECO:0000256" key="6">
    <source>
        <dbReference type="SAM" id="MobiDB-lite"/>
    </source>
</evidence>
<protein>
    <recommendedName>
        <fullName evidence="7">Zn(2)-C6 fungal-type domain-containing protein</fullName>
    </recommendedName>
</protein>